<organism evidence="1 2">
    <name type="scientific">Trichinella pseudospiralis</name>
    <name type="common">Parasitic roundworm</name>
    <dbReference type="NCBI Taxonomy" id="6337"/>
    <lineage>
        <taxon>Eukaryota</taxon>
        <taxon>Metazoa</taxon>
        <taxon>Ecdysozoa</taxon>
        <taxon>Nematoda</taxon>
        <taxon>Enoplea</taxon>
        <taxon>Dorylaimia</taxon>
        <taxon>Trichinellida</taxon>
        <taxon>Trichinellidae</taxon>
        <taxon>Trichinella</taxon>
    </lineage>
</organism>
<dbReference type="EMBL" id="JYDR01001143">
    <property type="protein sequence ID" value="KRY63510.1"/>
    <property type="molecule type" value="Genomic_DNA"/>
</dbReference>
<comment type="caution">
    <text evidence="1">The sequence shown here is derived from an EMBL/GenBank/DDBJ whole genome shotgun (WGS) entry which is preliminary data.</text>
</comment>
<dbReference type="AlphaFoldDB" id="A0A0V1DQE6"/>
<proteinExistence type="predicted"/>
<reference evidence="1 2" key="1">
    <citation type="submission" date="2015-01" db="EMBL/GenBank/DDBJ databases">
        <title>Evolution of Trichinella species and genotypes.</title>
        <authorList>
            <person name="Korhonen P.K."/>
            <person name="Edoardo P."/>
            <person name="Giuseppe L.R."/>
            <person name="Gasser R.B."/>
        </authorList>
    </citation>
    <scope>NUCLEOTIDE SEQUENCE [LARGE SCALE GENOMIC DNA]</scope>
    <source>
        <strain evidence="1">ISS13</strain>
    </source>
</reference>
<name>A0A0V1DQE6_TRIPS</name>
<gene>
    <name evidence="1" type="ORF">T4A_2646</name>
</gene>
<evidence type="ECO:0000313" key="1">
    <source>
        <dbReference type="EMBL" id="KRY63510.1"/>
    </source>
</evidence>
<sequence length="31" mass="3632">MHFIAIANKRSSQRSFMTARRTAEVSYIDDE</sequence>
<protein>
    <submittedName>
        <fullName evidence="1">Uncharacterized protein</fullName>
    </submittedName>
</protein>
<accession>A0A0V1DQE6</accession>
<dbReference type="Proteomes" id="UP000054632">
    <property type="component" value="Unassembled WGS sequence"/>
</dbReference>
<evidence type="ECO:0000313" key="2">
    <source>
        <dbReference type="Proteomes" id="UP000054632"/>
    </source>
</evidence>